<dbReference type="InterPro" id="IPR025457">
    <property type="entry name" value="DUF4277"/>
</dbReference>
<dbReference type="Pfam" id="PF14104">
    <property type="entry name" value="DUF4277"/>
    <property type="match status" value="1"/>
</dbReference>
<proteinExistence type="predicted"/>
<dbReference type="EMBL" id="RYZZ01000014">
    <property type="protein sequence ID" value="RUQ28797.1"/>
    <property type="molecule type" value="Genomic_DNA"/>
</dbReference>
<protein>
    <submittedName>
        <fullName evidence="2">DUF4277 domain-containing protein</fullName>
    </submittedName>
</protein>
<dbReference type="PANTHER" id="PTHR34614:SF2">
    <property type="entry name" value="TRANSPOSASE IS4-LIKE DOMAIN-CONTAINING PROTEIN"/>
    <property type="match status" value="1"/>
</dbReference>
<feature type="domain" description="DUF4277" evidence="1">
    <location>
        <begin position="17"/>
        <end position="114"/>
    </location>
</feature>
<evidence type="ECO:0000313" key="3">
    <source>
        <dbReference type="Proteomes" id="UP000267430"/>
    </source>
</evidence>
<keyword evidence="3" id="KW-1185">Reference proteome</keyword>
<accession>A0A433HK87</accession>
<reference evidence="2 3" key="1">
    <citation type="submission" date="2018-12" db="EMBL/GenBank/DDBJ databases">
        <title>Bacillus chawlae sp. nov., Bacillus glennii sp. nov., and Bacillus saganii sp. nov. Isolated from the Vehicle Assembly Building at Kennedy Space Center where the Viking Spacecraft were Assembled.</title>
        <authorList>
            <person name="Seuylemezian A."/>
            <person name="Vaishampayan P."/>
        </authorList>
    </citation>
    <scope>NUCLEOTIDE SEQUENCE [LARGE SCALE GENOMIC DNA]</scope>
    <source>
        <strain evidence="2 3">L5</strain>
    </source>
</reference>
<dbReference type="Proteomes" id="UP000267430">
    <property type="component" value="Unassembled WGS sequence"/>
</dbReference>
<dbReference type="AlphaFoldDB" id="A0A433HK87"/>
<dbReference type="RefSeq" id="WP_126864905.1">
    <property type="nucleotide sequence ID" value="NZ_JAUSTX010000015.1"/>
</dbReference>
<dbReference type="PANTHER" id="PTHR34614">
    <property type="match status" value="1"/>
</dbReference>
<organism evidence="2 3">
    <name type="scientific">Peribacillus cavernae</name>
    <dbReference type="NCBI Taxonomy" id="1674310"/>
    <lineage>
        <taxon>Bacteria</taxon>
        <taxon>Bacillati</taxon>
        <taxon>Bacillota</taxon>
        <taxon>Bacilli</taxon>
        <taxon>Bacillales</taxon>
        <taxon>Bacillaceae</taxon>
        <taxon>Peribacillus</taxon>
    </lineage>
</organism>
<dbReference type="OrthoDB" id="2372391at2"/>
<sequence>MKQPDQILTLSAGPSQLISAICDEIGFEETINGQLDWDKERCHLSPGARIKALVINILCDREPLYHIHHFFKEQDVEMLFGSDVKADDLNEYSIGRALDALHRAHPWKVYSTLSISTCRKLGLPLGRRLWGVRENKRDLRKNNEDLDITYGYSKQHRPDLKQIVLGMSVTPERIPVLANVENGNMDDKAGISHSFKNFARFFLKKNGIISFIKQIQP</sequence>
<gene>
    <name evidence="2" type="ORF">ELQ35_11110</name>
</gene>
<evidence type="ECO:0000313" key="2">
    <source>
        <dbReference type="EMBL" id="RUQ28797.1"/>
    </source>
</evidence>
<evidence type="ECO:0000259" key="1">
    <source>
        <dbReference type="Pfam" id="PF14104"/>
    </source>
</evidence>
<name>A0A433HK87_9BACI</name>
<comment type="caution">
    <text evidence="2">The sequence shown here is derived from an EMBL/GenBank/DDBJ whole genome shotgun (WGS) entry which is preliminary data.</text>
</comment>